<sequence length="158" mass="18039">MNLQLGSTKNMESFATAADHSAYDLIVHPDLHGGYLSFTSQSIRALGVSNCKTVRYSWTILEQAWTFCLQFFLNADNRSLVDLKQKFLMSLHTSRRSVSSLKLINLQCRSLRIPDIISSMRIDRFLDIPLHDHCTTNSNGPRQTLVRISNQLRQINLV</sequence>
<evidence type="ECO:0000313" key="3">
    <source>
        <dbReference type="RefSeq" id="XP_021854365.2"/>
    </source>
</evidence>
<evidence type="ECO:0000313" key="1">
    <source>
        <dbReference type="Proteomes" id="UP000813463"/>
    </source>
</evidence>
<proteinExistence type="predicted"/>
<gene>
    <name evidence="2 3 4" type="primary">LOC110793778</name>
</gene>
<protein>
    <submittedName>
        <fullName evidence="2 3">Uncharacterized protein isoform X1</fullName>
    </submittedName>
</protein>
<dbReference type="GeneID" id="110793778"/>
<dbReference type="KEGG" id="soe:110793778"/>
<organism evidence="1 3">
    <name type="scientific">Spinacia oleracea</name>
    <name type="common">Spinach</name>
    <dbReference type="NCBI Taxonomy" id="3562"/>
    <lineage>
        <taxon>Eukaryota</taxon>
        <taxon>Viridiplantae</taxon>
        <taxon>Streptophyta</taxon>
        <taxon>Embryophyta</taxon>
        <taxon>Tracheophyta</taxon>
        <taxon>Spermatophyta</taxon>
        <taxon>Magnoliopsida</taxon>
        <taxon>eudicotyledons</taxon>
        <taxon>Gunneridae</taxon>
        <taxon>Pentapetalae</taxon>
        <taxon>Caryophyllales</taxon>
        <taxon>Chenopodiaceae</taxon>
        <taxon>Chenopodioideae</taxon>
        <taxon>Anserineae</taxon>
        <taxon>Spinacia</taxon>
    </lineage>
</organism>
<evidence type="ECO:0000313" key="2">
    <source>
        <dbReference type="RefSeq" id="XP_021854364.2"/>
    </source>
</evidence>
<dbReference type="RefSeq" id="XP_021854364.2">
    <property type="nucleotide sequence ID" value="XM_021998672.2"/>
</dbReference>
<dbReference type="AlphaFoldDB" id="A0A9R0K0X5"/>
<keyword evidence="1" id="KW-1185">Reference proteome</keyword>
<name>A0A9R0K0X5_SPIOL</name>
<reference evidence="2 3" key="2">
    <citation type="submission" date="2025-05" db="UniProtKB">
        <authorList>
            <consortium name="RefSeq"/>
        </authorList>
    </citation>
    <scope>IDENTIFICATION</scope>
    <source>
        <tissue evidence="2 3">Leaf</tissue>
    </source>
</reference>
<dbReference type="RefSeq" id="XP_056686532.1">
    <property type="nucleotide sequence ID" value="XM_056830554.1"/>
</dbReference>
<dbReference type="Proteomes" id="UP000813463">
    <property type="component" value="Chromosome 6"/>
</dbReference>
<evidence type="ECO:0000313" key="4">
    <source>
        <dbReference type="RefSeq" id="XP_056686532.1"/>
    </source>
</evidence>
<reference evidence="1" key="1">
    <citation type="journal article" date="2021" name="Nat. Commun.">
        <title>Genomic analyses provide insights into spinach domestication and the genetic basis of agronomic traits.</title>
        <authorList>
            <person name="Cai X."/>
            <person name="Sun X."/>
            <person name="Xu C."/>
            <person name="Sun H."/>
            <person name="Wang X."/>
            <person name="Ge C."/>
            <person name="Zhang Z."/>
            <person name="Wang Q."/>
            <person name="Fei Z."/>
            <person name="Jiao C."/>
            <person name="Wang Q."/>
        </authorList>
    </citation>
    <scope>NUCLEOTIDE SEQUENCE [LARGE SCALE GENOMIC DNA]</scope>
    <source>
        <strain evidence="1">cv. Varoflay</strain>
    </source>
</reference>
<dbReference type="RefSeq" id="XP_021854365.2">
    <property type="nucleotide sequence ID" value="XM_021998673.2"/>
</dbReference>
<accession>A0A9R0K0X5</accession>